<keyword evidence="2" id="KW-1185">Reference proteome</keyword>
<dbReference type="Proteomes" id="UP000789901">
    <property type="component" value="Unassembled WGS sequence"/>
</dbReference>
<proteinExistence type="predicted"/>
<protein>
    <submittedName>
        <fullName evidence="1">35462_t:CDS:1</fullName>
    </submittedName>
</protein>
<name>A0ABN7VU66_GIGMA</name>
<reference evidence="1 2" key="1">
    <citation type="submission" date="2021-06" db="EMBL/GenBank/DDBJ databases">
        <authorList>
            <person name="Kallberg Y."/>
            <person name="Tangrot J."/>
            <person name="Rosling A."/>
        </authorList>
    </citation>
    <scope>NUCLEOTIDE SEQUENCE [LARGE SCALE GENOMIC DNA]</scope>
    <source>
        <strain evidence="1 2">120-4 pot B 10/14</strain>
    </source>
</reference>
<sequence length="301" mass="35706">MSSRGVKFNQNLITVFQCFNCHKKFQCKKDDKINKAEQLKHQIEYEDTEQHPFCIRCNLYHYRCNNSKCNKCCKKVRCNAINCINCQEREIPCKWLIPRTQDKFDLLKSSVTYITMRNIVKDLFNNDERISFSPGILLKESSENAKYYVGKHFIRFDVINNSKLKNIKCQEYIQDNGIEYKTLLKKSIQEPKIIPLSYYNSPFSHKKVDKSKVEKERFKATYKEILINEFKGDIRFLELLNLLDRKDYSVQTKGSSVEFSSYVIAFSTNTNIRFVYEFSEDKQLKPKAYQNHNNTSYSVHL</sequence>
<accession>A0ABN7VU66</accession>
<dbReference type="EMBL" id="CAJVQB010022548">
    <property type="protein sequence ID" value="CAG8799873.1"/>
    <property type="molecule type" value="Genomic_DNA"/>
</dbReference>
<gene>
    <name evidence="1" type="ORF">GMARGA_LOCUS22868</name>
</gene>
<organism evidence="1 2">
    <name type="scientific">Gigaspora margarita</name>
    <dbReference type="NCBI Taxonomy" id="4874"/>
    <lineage>
        <taxon>Eukaryota</taxon>
        <taxon>Fungi</taxon>
        <taxon>Fungi incertae sedis</taxon>
        <taxon>Mucoromycota</taxon>
        <taxon>Glomeromycotina</taxon>
        <taxon>Glomeromycetes</taxon>
        <taxon>Diversisporales</taxon>
        <taxon>Gigasporaceae</taxon>
        <taxon>Gigaspora</taxon>
    </lineage>
</organism>
<evidence type="ECO:0000313" key="1">
    <source>
        <dbReference type="EMBL" id="CAG8799873.1"/>
    </source>
</evidence>
<comment type="caution">
    <text evidence="1">The sequence shown here is derived from an EMBL/GenBank/DDBJ whole genome shotgun (WGS) entry which is preliminary data.</text>
</comment>
<evidence type="ECO:0000313" key="2">
    <source>
        <dbReference type="Proteomes" id="UP000789901"/>
    </source>
</evidence>